<protein>
    <recommendedName>
        <fullName evidence="12">BED-type domain-containing protein</fullName>
    </recommendedName>
</protein>
<sequence>MSQVRIPPGANNSFGPADLDEAHESNGSSGLPQYRWAIGLVRPQRGLRRKRMKVARQNDPFWDYVEKLDDAGPFNCTFCGYKFSAATSVSRIKWHLSGVKGRGVKICEKVPGDVQDSAREAIDGPPEKKYKAVEGSSNNDLANTISTSAQEQNYGGRLVEMAEQGEDFSLGELEGWMDSITDKEIEFMLGTERAHKDCEGRTSDISSLFMEDNSACNCIENTTIATGLMQHSERGSSHERLTINQVDTRGDSSRPIDLLCPDPGRRYYQLCSSSLNNDAIMNDVENMIREPGQPFVRDGSREVLQRNGDESRGDAFPTKKLMGAEFENNKNAIWSWIMNDEASSSFGIFGMGGVGKTTLLMHIYNLLLETSNHFCHISWITVSQDFSIYKLQNLIAKDIHLDLSNEDNKWKRAAKLSKALTKKQPWVLIFDDLWNCFDFDEHIIKVKPILEEEAWTLFIERLGHDIAPSTEAEDIAKSITKECDGLPLGIITMAGTMKGIDDIHEWRNALEDLRQSRVRQDDMEEEVFRILRFSYSHLKDSALQQCFLYCALFPPDFMIPRKDLVRYLIDEGIIKGFNSRVAEFDKGYSMLNRLENVCLLESAKRYDDRRCVKMHDLIRDMAIQIQQENSQAMVKAGAQLKELPDVEEWTENLVRVSLIQNQIEEISWSHSANCPNLSTLLLCHNEGLRFIADSFFKQLLGLKVLDLSYSDIADLADSVSDLVSLNALLLEGCVNLRHVPSLKKLRALKRLDLCFTALEKIPQGMECLSNLRYLRMNGCGQKELPSGILPKLSRLQVLVLEEWMPTESKSIFVPVTVKGKQVGCLRKLETLECHFESHSEFVEYLKYQNENQPLSTYRICVGLQDEDDYNSKWYCRDKSVWFGNLSIKKDGDFQVMSPNGIQEVLFRCIDATSLSDVLSLNYETDLEVINIKECNTMESLVSSFWFSSAPLPFPSLNGIFSSLKEFYCVGCNSMKKLFPHVLLPNLVNLEEIRVEECEKIEEIIGTRSDGEGVIGEESSSTTKFRLPKLRNLRLKDLPELKNIYSAQLICDSLENIDVLDCQKLEKMPICLWLLENGQPYPLPSLRRVHIKPKEWWESVVESEHPDTKDVLLPFVDFW</sequence>
<dbReference type="Gene3D" id="1.10.8.430">
    <property type="entry name" value="Helical domain of apoptotic protease-activating factors"/>
    <property type="match status" value="1"/>
</dbReference>
<dbReference type="InterPro" id="IPR027417">
    <property type="entry name" value="P-loop_NTPase"/>
</dbReference>
<evidence type="ECO:0000256" key="8">
    <source>
        <dbReference type="ARBA" id="ARBA00022833"/>
    </source>
</evidence>
<keyword evidence="7" id="KW-0611">Plant defense</keyword>
<keyword evidence="3" id="KW-0479">Metal-binding</keyword>
<dbReference type="SUPFAM" id="SSF52540">
    <property type="entry name" value="P-loop containing nucleoside triphosphate hydrolases"/>
    <property type="match status" value="1"/>
</dbReference>
<evidence type="ECO:0000256" key="1">
    <source>
        <dbReference type="ARBA" id="ARBA00008894"/>
    </source>
</evidence>
<dbReference type="Pfam" id="PF23559">
    <property type="entry name" value="WHD_DRP"/>
    <property type="match status" value="1"/>
</dbReference>
<evidence type="ECO:0000256" key="9">
    <source>
        <dbReference type="ARBA" id="ARBA00022840"/>
    </source>
</evidence>
<dbReference type="SUPFAM" id="SSF52058">
    <property type="entry name" value="L domain-like"/>
    <property type="match status" value="1"/>
</dbReference>
<dbReference type="GO" id="GO:0043531">
    <property type="term" value="F:ADP binding"/>
    <property type="evidence" value="ECO:0007669"/>
    <property type="project" value="InterPro"/>
</dbReference>
<evidence type="ECO:0000256" key="3">
    <source>
        <dbReference type="ARBA" id="ARBA00022723"/>
    </source>
</evidence>
<evidence type="ECO:0000256" key="7">
    <source>
        <dbReference type="ARBA" id="ARBA00022821"/>
    </source>
</evidence>
<evidence type="ECO:0000256" key="2">
    <source>
        <dbReference type="ARBA" id="ARBA00022614"/>
    </source>
</evidence>
<dbReference type="InterPro" id="IPR042197">
    <property type="entry name" value="Apaf_helical"/>
</dbReference>
<dbReference type="PROSITE" id="PS50808">
    <property type="entry name" value="ZF_BED"/>
    <property type="match status" value="1"/>
</dbReference>
<dbReference type="EMBL" id="CAADRP010000213">
    <property type="protein sequence ID" value="VFU24910.1"/>
    <property type="molecule type" value="Genomic_DNA"/>
</dbReference>
<evidence type="ECO:0000256" key="11">
    <source>
        <dbReference type="SAM" id="MobiDB-lite"/>
    </source>
</evidence>
<proteinExistence type="inferred from homology"/>
<dbReference type="GO" id="GO:0006952">
    <property type="term" value="P:defense response"/>
    <property type="evidence" value="ECO:0007669"/>
    <property type="project" value="UniProtKB-KW"/>
</dbReference>
<dbReference type="InterPro" id="IPR050905">
    <property type="entry name" value="Plant_NBS-LRR"/>
</dbReference>
<dbReference type="Pfam" id="PF13855">
    <property type="entry name" value="LRR_8"/>
    <property type="match status" value="1"/>
</dbReference>
<keyword evidence="5" id="KW-0547">Nucleotide-binding</keyword>
<keyword evidence="4" id="KW-0677">Repeat</keyword>
<dbReference type="Gene3D" id="3.80.10.10">
    <property type="entry name" value="Ribonuclease Inhibitor"/>
    <property type="match status" value="1"/>
</dbReference>
<dbReference type="PANTHER" id="PTHR33463">
    <property type="entry name" value="NB-ARC DOMAIN-CONTAINING PROTEIN-RELATED"/>
    <property type="match status" value="1"/>
</dbReference>
<dbReference type="Gene3D" id="1.10.10.10">
    <property type="entry name" value="Winged helix-like DNA-binding domain superfamily/Winged helix DNA-binding domain"/>
    <property type="match status" value="1"/>
</dbReference>
<keyword evidence="6 10" id="KW-0863">Zinc-finger</keyword>
<dbReference type="Pfam" id="PF00931">
    <property type="entry name" value="NB-ARC"/>
    <property type="match status" value="1"/>
</dbReference>
<dbReference type="GO" id="GO:0008270">
    <property type="term" value="F:zinc ion binding"/>
    <property type="evidence" value="ECO:0007669"/>
    <property type="project" value="UniProtKB-KW"/>
</dbReference>
<dbReference type="InterPro" id="IPR002182">
    <property type="entry name" value="NB-ARC"/>
</dbReference>
<dbReference type="GO" id="GO:0005524">
    <property type="term" value="F:ATP binding"/>
    <property type="evidence" value="ECO:0007669"/>
    <property type="project" value="UniProtKB-KW"/>
</dbReference>
<dbReference type="GO" id="GO:0003677">
    <property type="term" value="F:DNA binding"/>
    <property type="evidence" value="ECO:0007669"/>
    <property type="project" value="InterPro"/>
</dbReference>
<evidence type="ECO:0000256" key="4">
    <source>
        <dbReference type="ARBA" id="ARBA00022737"/>
    </source>
</evidence>
<dbReference type="InterPro" id="IPR001611">
    <property type="entry name" value="Leu-rich_rpt"/>
</dbReference>
<dbReference type="AlphaFoldDB" id="A0A6N2K931"/>
<name>A0A6N2K931_SALVM</name>
<keyword evidence="2" id="KW-0433">Leucine-rich repeat</keyword>
<reference evidence="13" key="1">
    <citation type="submission" date="2019-03" db="EMBL/GenBank/DDBJ databases">
        <authorList>
            <person name="Mank J."/>
            <person name="Almeida P."/>
        </authorList>
    </citation>
    <scope>NUCLEOTIDE SEQUENCE</scope>
    <source>
        <strain evidence="13">78183</strain>
    </source>
</reference>
<dbReference type="InterPro" id="IPR036388">
    <property type="entry name" value="WH-like_DNA-bd_sf"/>
</dbReference>
<comment type="similarity">
    <text evidence="1">Belongs to the disease resistance NB-LRR family.</text>
</comment>
<evidence type="ECO:0000259" key="12">
    <source>
        <dbReference type="PROSITE" id="PS50808"/>
    </source>
</evidence>
<dbReference type="InterPro" id="IPR058922">
    <property type="entry name" value="WHD_DRP"/>
</dbReference>
<dbReference type="InterPro" id="IPR003656">
    <property type="entry name" value="Znf_BED"/>
</dbReference>
<accession>A0A6N2K931</accession>
<dbReference type="FunFam" id="1.10.10.10:FF:000322">
    <property type="entry name" value="Probable disease resistance protein At1g63360"/>
    <property type="match status" value="1"/>
</dbReference>
<organism evidence="13">
    <name type="scientific">Salix viminalis</name>
    <name type="common">Common osier</name>
    <name type="synonym">Basket willow</name>
    <dbReference type="NCBI Taxonomy" id="40686"/>
    <lineage>
        <taxon>Eukaryota</taxon>
        <taxon>Viridiplantae</taxon>
        <taxon>Streptophyta</taxon>
        <taxon>Embryophyta</taxon>
        <taxon>Tracheophyta</taxon>
        <taxon>Spermatophyta</taxon>
        <taxon>Magnoliopsida</taxon>
        <taxon>eudicotyledons</taxon>
        <taxon>Gunneridae</taxon>
        <taxon>Pentapetalae</taxon>
        <taxon>rosids</taxon>
        <taxon>fabids</taxon>
        <taxon>Malpighiales</taxon>
        <taxon>Salicaceae</taxon>
        <taxon>Saliceae</taxon>
        <taxon>Salix</taxon>
    </lineage>
</organism>
<evidence type="ECO:0000256" key="10">
    <source>
        <dbReference type="PROSITE-ProRule" id="PRU00027"/>
    </source>
</evidence>
<dbReference type="InterPro" id="IPR057135">
    <property type="entry name" value="At4g27190-like_LRR"/>
</dbReference>
<dbReference type="Pfam" id="PF23247">
    <property type="entry name" value="LRR_RPS2"/>
    <property type="match status" value="1"/>
</dbReference>
<dbReference type="PRINTS" id="PR00364">
    <property type="entry name" value="DISEASERSIST"/>
</dbReference>
<evidence type="ECO:0000256" key="5">
    <source>
        <dbReference type="ARBA" id="ARBA00022741"/>
    </source>
</evidence>
<feature type="region of interest" description="Disordered" evidence="11">
    <location>
        <begin position="1"/>
        <end position="30"/>
    </location>
</feature>
<keyword evidence="8" id="KW-0862">Zinc</keyword>
<keyword evidence="9" id="KW-0067">ATP-binding</keyword>
<dbReference type="PANTHER" id="PTHR33463:SF187">
    <property type="entry name" value="AND NB-ARC DOMAIN DISEASE RESISTANCE PROTEIN, PUTATIVE-RELATED"/>
    <property type="match status" value="1"/>
</dbReference>
<dbReference type="Gene3D" id="3.40.50.300">
    <property type="entry name" value="P-loop containing nucleotide triphosphate hydrolases"/>
    <property type="match status" value="1"/>
</dbReference>
<gene>
    <name evidence="13" type="ORF">SVIM_LOCUS51666</name>
</gene>
<evidence type="ECO:0000256" key="6">
    <source>
        <dbReference type="ARBA" id="ARBA00022771"/>
    </source>
</evidence>
<feature type="domain" description="BED-type" evidence="12">
    <location>
        <begin position="56"/>
        <end position="114"/>
    </location>
</feature>
<dbReference type="InterPro" id="IPR032675">
    <property type="entry name" value="LRR_dom_sf"/>
</dbReference>
<evidence type="ECO:0000313" key="13">
    <source>
        <dbReference type="EMBL" id="VFU24910.1"/>
    </source>
</evidence>